<protein>
    <recommendedName>
        <fullName evidence="2">MAGE domain-containing protein</fullName>
    </recommendedName>
</protein>
<evidence type="ECO:0000313" key="3">
    <source>
        <dbReference type="EMBL" id="ODV90630.1"/>
    </source>
</evidence>
<dbReference type="Gene3D" id="1.10.10.1200">
    <property type="entry name" value="MAGE homology domain, winged helix WH1 motif"/>
    <property type="match status" value="1"/>
</dbReference>
<sequence length="300" mass="32581">MKTEHSESPDIEYTTPPEVVTDRIDETDVNGLTAPAKSVVRMALFLSNSNLVISQSSLSESYEGFRGKFPSILERAQTMLSDKFGMELVEIEPKRVSRIKAKKQLEKGTKPAAKEYVLVSKLSQPYKDAIFYAENMPSIKGAVSENDKIPTIEIAICVTLIALSGGMMTDNGLRNSLDTVGVSGITDVIARCLRKRYIEPEIPEGAAASSSDDNKTYIIGAKARAVFDIPGLCNFVTNLLVSSSKRSRDYDDLDTVDGLGISKRAKLHNSIVLATNDSLVGSTSNTDETSNENTADSAQQ</sequence>
<gene>
    <name evidence="3" type="ORF">CANCADRAFT_44277</name>
</gene>
<feature type="region of interest" description="Disordered" evidence="1">
    <location>
        <begin position="281"/>
        <end position="300"/>
    </location>
</feature>
<evidence type="ECO:0000259" key="2">
    <source>
        <dbReference type="SMART" id="SM01373"/>
    </source>
</evidence>
<dbReference type="Proteomes" id="UP000095023">
    <property type="component" value="Unassembled WGS sequence"/>
</dbReference>
<organism evidence="3 4">
    <name type="scientific">Tortispora caseinolytica NRRL Y-17796</name>
    <dbReference type="NCBI Taxonomy" id="767744"/>
    <lineage>
        <taxon>Eukaryota</taxon>
        <taxon>Fungi</taxon>
        <taxon>Dikarya</taxon>
        <taxon>Ascomycota</taxon>
        <taxon>Saccharomycotina</taxon>
        <taxon>Trigonopsidomycetes</taxon>
        <taxon>Trigonopsidales</taxon>
        <taxon>Trigonopsidaceae</taxon>
        <taxon>Tortispora</taxon>
    </lineage>
</organism>
<proteinExistence type="predicted"/>
<dbReference type="Pfam" id="PF01454">
    <property type="entry name" value="MAGE"/>
    <property type="match status" value="1"/>
</dbReference>
<evidence type="ECO:0000256" key="1">
    <source>
        <dbReference type="SAM" id="MobiDB-lite"/>
    </source>
</evidence>
<reference evidence="4" key="1">
    <citation type="submission" date="2016-02" db="EMBL/GenBank/DDBJ databases">
        <title>Comparative genomics of biotechnologically important yeasts.</title>
        <authorList>
            <consortium name="DOE Joint Genome Institute"/>
            <person name="Riley R."/>
            <person name="Haridas S."/>
            <person name="Wolfe K.H."/>
            <person name="Lopes M.R."/>
            <person name="Hittinger C.T."/>
            <person name="Goker M."/>
            <person name="Salamov A."/>
            <person name="Wisecaver J."/>
            <person name="Long T.M."/>
            <person name="Aerts A.L."/>
            <person name="Barry K."/>
            <person name="Choi C."/>
            <person name="Clum A."/>
            <person name="Coughlan A.Y."/>
            <person name="Deshpande S."/>
            <person name="Douglass A.P."/>
            <person name="Hanson S.J."/>
            <person name="Klenk H.-P."/>
            <person name="Labutti K."/>
            <person name="Lapidus A."/>
            <person name="Lindquist E."/>
            <person name="Lipzen A."/>
            <person name="Meier-Kolthoff J.P."/>
            <person name="Ohm R.A."/>
            <person name="Otillar R.P."/>
            <person name="Pangilinan J."/>
            <person name="Peng Y."/>
            <person name="Rokas A."/>
            <person name="Rosa C.A."/>
            <person name="Scheuner C."/>
            <person name="Sibirny A.A."/>
            <person name="Slot J.C."/>
            <person name="Stielow J.B."/>
            <person name="Sun H."/>
            <person name="Kurtzman C.P."/>
            <person name="Blackwell M."/>
            <person name="Jeffries T.W."/>
            <person name="Grigoriev I.V."/>
        </authorList>
    </citation>
    <scope>NUCLEOTIDE SEQUENCE [LARGE SCALE GENOMIC DNA]</scope>
    <source>
        <strain evidence="4">NRRL Y-17796</strain>
    </source>
</reference>
<feature type="domain" description="MAGE" evidence="2">
    <location>
        <begin position="39"/>
        <end position="232"/>
    </location>
</feature>
<dbReference type="SMART" id="SM01373">
    <property type="entry name" value="MAGE"/>
    <property type="match status" value="1"/>
</dbReference>
<dbReference type="InterPro" id="IPR002190">
    <property type="entry name" value="MHD_dom"/>
</dbReference>
<dbReference type="OrthoDB" id="205198at2759"/>
<dbReference type="EMBL" id="KV453842">
    <property type="protein sequence ID" value="ODV90630.1"/>
    <property type="molecule type" value="Genomic_DNA"/>
</dbReference>
<evidence type="ECO:0000313" key="4">
    <source>
        <dbReference type="Proteomes" id="UP000095023"/>
    </source>
</evidence>
<name>A0A1E4TFU8_9ASCO</name>
<dbReference type="AlphaFoldDB" id="A0A1E4TFU8"/>
<accession>A0A1E4TFU8</accession>
<keyword evidence="4" id="KW-1185">Reference proteome</keyword>
<feature type="compositionally biased region" description="Low complexity" evidence="1">
    <location>
        <begin position="282"/>
        <end position="294"/>
    </location>
</feature>
<dbReference type="InterPro" id="IPR041898">
    <property type="entry name" value="MAGE_WH1"/>
</dbReference>